<dbReference type="PANTHER" id="PTHR12388">
    <property type="entry name" value="MITOCHONDRIA ASSOCIATED GRANULOCYTE MACROPHAGE CSF SIGNALING MOLECULE"/>
    <property type="match status" value="1"/>
</dbReference>
<dbReference type="eggNOG" id="KOG3442">
    <property type="taxonomic scope" value="Eukaryota"/>
</dbReference>
<dbReference type="AlphaFoldDB" id="F4S0L5"/>
<comment type="similarity">
    <text evidence="2">Belongs to the TIM16/PAM16 family.</text>
</comment>
<keyword evidence="15" id="KW-1185">Reference proteome</keyword>
<sequence>MSLPRIVSQVVILGSQILGKAFVEAYKQAARNARSGTASSVGGAEGAGANSFQGVDSSSSLITRKHRMSVDEACQILNVKSVPFQSGPTDPVVSEELVNMLKAYERLHKANENTSIYILSKVVRAKDRISAEVELASQK</sequence>
<evidence type="ECO:0000256" key="7">
    <source>
        <dbReference type="ARBA" id="ARBA00022927"/>
    </source>
</evidence>
<keyword evidence="9" id="KW-0496">Mitochondrion</keyword>
<dbReference type="InterPro" id="IPR036869">
    <property type="entry name" value="J_dom_sf"/>
</dbReference>
<keyword evidence="5" id="KW-0813">Transport</keyword>
<dbReference type="HOGENOM" id="CLU_101461_0_1_1"/>
<evidence type="ECO:0000256" key="13">
    <source>
        <dbReference type="SAM" id="MobiDB-lite"/>
    </source>
</evidence>
<feature type="region of interest" description="Disordered" evidence="13">
    <location>
        <begin position="37"/>
        <end position="56"/>
    </location>
</feature>
<dbReference type="GeneID" id="18936036"/>
<protein>
    <recommendedName>
        <fullName evidence="4">Mitochondrial import inner membrane translocase subunit TIM16</fullName>
    </recommendedName>
    <alternativeName>
        <fullName evidence="3">Mitochondrial import inner membrane translocase subunit tim16</fullName>
    </alternativeName>
    <alternativeName>
        <fullName evidence="11 12">Presequence translocated-associated motor subunit PAM16</fullName>
    </alternativeName>
</protein>
<evidence type="ECO:0000256" key="10">
    <source>
        <dbReference type="ARBA" id="ARBA00023136"/>
    </source>
</evidence>
<dbReference type="VEuPathDB" id="FungiDB:MELLADRAFT_91854"/>
<keyword evidence="6" id="KW-0999">Mitochondrion inner membrane</keyword>
<dbReference type="GO" id="GO:0030150">
    <property type="term" value="P:protein import into mitochondrial matrix"/>
    <property type="evidence" value="ECO:0007669"/>
    <property type="project" value="InterPro"/>
</dbReference>
<evidence type="ECO:0000256" key="6">
    <source>
        <dbReference type="ARBA" id="ARBA00022792"/>
    </source>
</evidence>
<dbReference type="InterPro" id="IPR005341">
    <property type="entry name" value="Tim16"/>
</dbReference>
<accession>F4S0L5</accession>
<evidence type="ECO:0000256" key="3">
    <source>
        <dbReference type="ARBA" id="ARBA00013571"/>
    </source>
</evidence>
<dbReference type="FunCoup" id="F4S0L5">
    <property type="interactions" value="73"/>
</dbReference>
<evidence type="ECO:0000313" key="15">
    <source>
        <dbReference type="Proteomes" id="UP000001072"/>
    </source>
</evidence>
<dbReference type="EMBL" id="GL883135">
    <property type="protein sequence ID" value="EGG01787.1"/>
    <property type="molecule type" value="Genomic_DNA"/>
</dbReference>
<evidence type="ECO:0000256" key="2">
    <source>
        <dbReference type="ARBA" id="ARBA00008817"/>
    </source>
</evidence>
<proteinExistence type="inferred from homology"/>
<name>F4S0L5_MELLP</name>
<evidence type="ECO:0000256" key="8">
    <source>
        <dbReference type="ARBA" id="ARBA00023010"/>
    </source>
</evidence>
<evidence type="ECO:0000256" key="4">
    <source>
        <dbReference type="ARBA" id="ARBA00020721"/>
    </source>
</evidence>
<gene>
    <name evidence="14" type="ORF">MELLADRAFT_91854</name>
</gene>
<reference evidence="15" key="1">
    <citation type="journal article" date="2011" name="Proc. Natl. Acad. Sci. U.S.A.">
        <title>Obligate biotrophy features unraveled by the genomic analysis of rust fungi.</title>
        <authorList>
            <person name="Duplessis S."/>
            <person name="Cuomo C.A."/>
            <person name="Lin Y.-C."/>
            <person name="Aerts A."/>
            <person name="Tisserant E."/>
            <person name="Veneault-Fourrey C."/>
            <person name="Joly D.L."/>
            <person name="Hacquard S."/>
            <person name="Amselem J."/>
            <person name="Cantarel B.L."/>
            <person name="Chiu R."/>
            <person name="Coutinho P.M."/>
            <person name="Feau N."/>
            <person name="Field M."/>
            <person name="Frey P."/>
            <person name="Gelhaye E."/>
            <person name="Goldberg J."/>
            <person name="Grabherr M.G."/>
            <person name="Kodira C.D."/>
            <person name="Kohler A."/>
            <person name="Kuees U."/>
            <person name="Lindquist E.A."/>
            <person name="Lucas S.M."/>
            <person name="Mago R."/>
            <person name="Mauceli E."/>
            <person name="Morin E."/>
            <person name="Murat C."/>
            <person name="Pangilinan J.L."/>
            <person name="Park R."/>
            <person name="Pearson M."/>
            <person name="Quesneville H."/>
            <person name="Rouhier N."/>
            <person name="Sakthikumar S."/>
            <person name="Salamov A.A."/>
            <person name="Schmutz J."/>
            <person name="Selles B."/>
            <person name="Shapiro H."/>
            <person name="Tanguay P."/>
            <person name="Tuskan G.A."/>
            <person name="Henrissat B."/>
            <person name="Van de Peer Y."/>
            <person name="Rouze P."/>
            <person name="Ellis J.G."/>
            <person name="Dodds P.N."/>
            <person name="Schein J.E."/>
            <person name="Zhong S."/>
            <person name="Hamelin R.C."/>
            <person name="Grigoriev I.V."/>
            <person name="Szabo L.J."/>
            <person name="Martin F."/>
        </authorList>
    </citation>
    <scope>NUCLEOTIDE SEQUENCE [LARGE SCALE GENOMIC DNA]</scope>
    <source>
        <strain evidence="15">98AG31 / pathotype 3-4-7</strain>
    </source>
</reference>
<evidence type="ECO:0000256" key="9">
    <source>
        <dbReference type="ARBA" id="ARBA00023128"/>
    </source>
</evidence>
<dbReference type="InParanoid" id="F4S0L5"/>
<evidence type="ECO:0000256" key="12">
    <source>
        <dbReference type="ARBA" id="ARBA00031407"/>
    </source>
</evidence>
<organism evidence="15">
    <name type="scientific">Melampsora larici-populina (strain 98AG31 / pathotype 3-4-7)</name>
    <name type="common">Poplar leaf rust fungus</name>
    <dbReference type="NCBI Taxonomy" id="747676"/>
    <lineage>
        <taxon>Eukaryota</taxon>
        <taxon>Fungi</taxon>
        <taxon>Dikarya</taxon>
        <taxon>Basidiomycota</taxon>
        <taxon>Pucciniomycotina</taxon>
        <taxon>Pucciniomycetes</taxon>
        <taxon>Pucciniales</taxon>
        <taxon>Melampsoraceae</taxon>
        <taxon>Melampsora</taxon>
    </lineage>
</organism>
<dbReference type="Gene3D" id="1.10.287.110">
    <property type="entry name" value="DnaJ domain"/>
    <property type="match status" value="1"/>
</dbReference>
<keyword evidence="7" id="KW-0653">Protein transport</keyword>
<feature type="compositionally biased region" description="Low complexity" evidence="13">
    <location>
        <begin position="37"/>
        <end position="51"/>
    </location>
</feature>
<dbReference type="KEGG" id="mlr:MELLADRAFT_91854"/>
<evidence type="ECO:0000256" key="5">
    <source>
        <dbReference type="ARBA" id="ARBA00022448"/>
    </source>
</evidence>
<evidence type="ECO:0000256" key="11">
    <source>
        <dbReference type="ARBA" id="ARBA00030422"/>
    </source>
</evidence>
<dbReference type="GO" id="GO:0005744">
    <property type="term" value="C:TIM23 mitochondrial import inner membrane translocase complex"/>
    <property type="evidence" value="ECO:0007669"/>
    <property type="project" value="InterPro"/>
</dbReference>
<keyword evidence="10" id="KW-0472">Membrane</keyword>
<dbReference type="STRING" id="747676.F4S0L5"/>
<evidence type="ECO:0000256" key="1">
    <source>
        <dbReference type="ARBA" id="ARBA00004637"/>
    </source>
</evidence>
<dbReference type="Pfam" id="PF03656">
    <property type="entry name" value="Pam16"/>
    <property type="match status" value="1"/>
</dbReference>
<keyword evidence="8" id="KW-0811">Translocation</keyword>
<comment type="subcellular location">
    <subcellularLocation>
        <location evidence="1">Mitochondrion inner membrane</location>
        <topology evidence="1">Peripheral membrane protein</topology>
    </subcellularLocation>
</comment>
<dbReference type="OrthoDB" id="10262892at2759"/>
<evidence type="ECO:0000313" key="14">
    <source>
        <dbReference type="EMBL" id="EGG01787.1"/>
    </source>
</evidence>
<dbReference type="PANTHER" id="PTHR12388:SF0">
    <property type="entry name" value="MITOCHONDRIAL IMPORT INNER MEMBRANE TRANSLOCASE SUBUNIT TIM16"/>
    <property type="match status" value="1"/>
</dbReference>
<dbReference type="Proteomes" id="UP000001072">
    <property type="component" value="Unassembled WGS sequence"/>
</dbReference>
<dbReference type="RefSeq" id="XP_007414887.1">
    <property type="nucleotide sequence ID" value="XM_007414825.1"/>
</dbReference>